<proteinExistence type="predicted"/>
<comment type="caution">
    <text evidence="1">The sequence shown here is derived from an EMBL/GenBank/DDBJ whole genome shotgun (WGS) entry which is preliminary data.</text>
</comment>
<dbReference type="AlphaFoldDB" id="A0A1G2E4N8"/>
<evidence type="ECO:0000313" key="1">
    <source>
        <dbReference type="EMBL" id="OGZ20330.1"/>
    </source>
</evidence>
<protein>
    <submittedName>
        <fullName evidence="1">Uncharacterized protein</fullName>
    </submittedName>
</protein>
<organism evidence="1 2">
    <name type="scientific">Candidatus Nealsonbacteria bacterium RIFCSPHIGHO2_01_FULL_38_55</name>
    <dbReference type="NCBI Taxonomy" id="1801664"/>
    <lineage>
        <taxon>Bacteria</taxon>
        <taxon>Candidatus Nealsoniibacteriota</taxon>
    </lineage>
</organism>
<accession>A0A1G2E4N8</accession>
<reference evidence="1 2" key="1">
    <citation type="journal article" date="2016" name="Nat. Commun.">
        <title>Thousands of microbial genomes shed light on interconnected biogeochemical processes in an aquifer system.</title>
        <authorList>
            <person name="Anantharaman K."/>
            <person name="Brown C.T."/>
            <person name="Hug L.A."/>
            <person name="Sharon I."/>
            <person name="Castelle C.J."/>
            <person name="Probst A.J."/>
            <person name="Thomas B.C."/>
            <person name="Singh A."/>
            <person name="Wilkins M.J."/>
            <person name="Karaoz U."/>
            <person name="Brodie E.L."/>
            <person name="Williams K.H."/>
            <person name="Hubbard S.S."/>
            <person name="Banfield J.F."/>
        </authorList>
    </citation>
    <scope>NUCLEOTIDE SEQUENCE [LARGE SCALE GENOMIC DNA]</scope>
</reference>
<dbReference type="Proteomes" id="UP000177360">
    <property type="component" value="Unassembled WGS sequence"/>
</dbReference>
<evidence type="ECO:0000313" key="2">
    <source>
        <dbReference type="Proteomes" id="UP000177360"/>
    </source>
</evidence>
<sequence length="70" mass="8267">MKIADSLKKAIVQIQSKFAELFLFYLNSPLKVKQQTRGFTPRHSQKKYILSYLELRNAFIVFSLNFRAKI</sequence>
<gene>
    <name evidence="1" type="ORF">A2626_00565</name>
</gene>
<dbReference type="EMBL" id="MHLZ01000003">
    <property type="protein sequence ID" value="OGZ20330.1"/>
    <property type="molecule type" value="Genomic_DNA"/>
</dbReference>
<name>A0A1G2E4N8_9BACT</name>